<dbReference type="RefSeq" id="WP_053233568.1">
    <property type="nucleotide sequence ID" value="NZ_CP011125.1"/>
</dbReference>
<keyword evidence="2" id="KW-1185">Reference proteome</keyword>
<sequence>MNEVDERAIAGLMEIPWPPGQSPFHIKGVAYRGHVEYCDRIVPGGHAAVLAALGRPDVTKFFSQPFLASTRYDVFPLAMVGIGAARVMRTGYLEFVRERTRWQANEDVKGVYRWLLGFTTPEMIGGRLQRLIAQYFDFGDVIVEESSKGYIRTLRRGLPRPLTDWYAAVSEPYVEVLLGMAGGKNVRCTSLAPSPEGRAHGVDIVSLPFEARWA</sequence>
<reference evidence="1 2" key="1">
    <citation type="submission" date="2015-03" db="EMBL/GenBank/DDBJ databases">
        <title>Genome assembly of Sandaracinus amylolyticus DSM 53668.</title>
        <authorList>
            <person name="Sharma G."/>
            <person name="Subramanian S."/>
        </authorList>
    </citation>
    <scope>NUCLEOTIDE SEQUENCE [LARGE SCALE GENOMIC DNA]</scope>
    <source>
        <strain evidence="1 2">DSM 53668</strain>
    </source>
</reference>
<dbReference type="EMBL" id="CP011125">
    <property type="protein sequence ID" value="AKF06389.1"/>
    <property type="molecule type" value="Genomic_DNA"/>
</dbReference>
<organism evidence="1 2">
    <name type="scientific">Sandaracinus amylolyticus</name>
    <dbReference type="NCBI Taxonomy" id="927083"/>
    <lineage>
        <taxon>Bacteria</taxon>
        <taxon>Pseudomonadati</taxon>
        <taxon>Myxococcota</taxon>
        <taxon>Polyangia</taxon>
        <taxon>Polyangiales</taxon>
        <taxon>Sandaracinaceae</taxon>
        <taxon>Sandaracinus</taxon>
    </lineage>
</organism>
<name>A0A0F6SF62_9BACT</name>
<proteinExistence type="predicted"/>
<dbReference type="STRING" id="927083.DB32_003538"/>
<dbReference type="AlphaFoldDB" id="A0A0F6SF62"/>
<dbReference type="OrthoDB" id="5510614at2"/>
<dbReference type="Proteomes" id="UP000034883">
    <property type="component" value="Chromosome"/>
</dbReference>
<gene>
    <name evidence="1" type="ORF">DB32_003538</name>
</gene>
<dbReference type="KEGG" id="samy:DB32_003538"/>
<accession>A0A0F6SF62</accession>
<protein>
    <submittedName>
        <fullName evidence="1">Uncharacterized protein</fullName>
    </submittedName>
</protein>
<evidence type="ECO:0000313" key="2">
    <source>
        <dbReference type="Proteomes" id="UP000034883"/>
    </source>
</evidence>
<evidence type="ECO:0000313" key="1">
    <source>
        <dbReference type="EMBL" id="AKF06389.1"/>
    </source>
</evidence>